<evidence type="ECO:0000313" key="3">
    <source>
        <dbReference type="EMBL" id="KAK8015929.1"/>
    </source>
</evidence>
<feature type="compositionally biased region" description="Low complexity" evidence="2">
    <location>
        <begin position="392"/>
        <end position="407"/>
    </location>
</feature>
<feature type="compositionally biased region" description="Basic and acidic residues" evidence="2">
    <location>
        <begin position="376"/>
        <end position="391"/>
    </location>
</feature>
<dbReference type="InterPro" id="IPR002110">
    <property type="entry name" value="Ankyrin_rpt"/>
</dbReference>
<evidence type="ECO:0000313" key="4">
    <source>
        <dbReference type="Proteomes" id="UP001396898"/>
    </source>
</evidence>
<name>A0ABR1RLU0_9PEZI</name>
<feature type="compositionally biased region" description="Low complexity" evidence="2">
    <location>
        <begin position="353"/>
        <end position="369"/>
    </location>
</feature>
<feature type="region of interest" description="Disordered" evidence="2">
    <location>
        <begin position="303"/>
        <end position="412"/>
    </location>
</feature>
<protein>
    <recommendedName>
        <fullName evidence="5">BZIP domain-containing protein</fullName>
    </recommendedName>
</protein>
<feature type="compositionally biased region" description="Polar residues" evidence="2">
    <location>
        <begin position="328"/>
        <end position="339"/>
    </location>
</feature>
<dbReference type="EMBL" id="JAQQWI010000012">
    <property type="protein sequence ID" value="KAK8015929.1"/>
    <property type="molecule type" value="Genomic_DNA"/>
</dbReference>
<feature type="region of interest" description="Disordered" evidence="2">
    <location>
        <begin position="1"/>
        <end position="91"/>
    </location>
</feature>
<dbReference type="PROSITE" id="PS50088">
    <property type="entry name" value="ANK_REPEAT"/>
    <property type="match status" value="1"/>
</dbReference>
<dbReference type="Pfam" id="PF12796">
    <property type="entry name" value="Ank_2"/>
    <property type="match status" value="1"/>
</dbReference>
<dbReference type="InterPro" id="IPR036770">
    <property type="entry name" value="Ankyrin_rpt-contain_sf"/>
</dbReference>
<accession>A0ABR1RLU0</accession>
<feature type="compositionally biased region" description="Basic and acidic residues" evidence="2">
    <location>
        <begin position="25"/>
        <end position="42"/>
    </location>
</feature>
<feature type="region of interest" description="Disordered" evidence="2">
    <location>
        <begin position="209"/>
        <end position="260"/>
    </location>
</feature>
<keyword evidence="4" id="KW-1185">Reference proteome</keyword>
<sequence length="496" mass="54488">MKGDTKASAPARASRTQTISYVDLMKPDEDWRNLPDASERRKIQNRLAQRAYRRREEAPALTQEDEDYSGSDSGSSTPSAKGDTEAPMDDLNQSTIATSEWLGRYFQEWPESADSERAGCMNISPSGDSLVHQSDAACYSDYQMNSDYPQQIVQPRPMLSKTPDLIPGHASLAQQQQQSLQTQRAMNESMFYPKAAYQMPWPSHNQRNVAFDSGMNNPMAPEQSRRMTLPSPPTRLEQLDLGAGPQNSPHQRKQSKSTVGRLLNTELRLSPEAGIIKETVPGYLPSPISDLSDQVWQRAKLLSPPPSILPSRTPSHLSQRQQQQQQQHTTPSAYGQQLVSPKMTPIVEATNPRTIRSSSSASASTTRRQSSPEKSPVLEKKQKQKKSEGGKNKSSSSSTPSNNNNKNDNTHAANHQATPAIMNAPAASPQPTSLLHLAVAGGHVDTLRLLLQRLDPEALNARDDRGYTALECAVMEGRTDLVAVLLEHGVGGGTLR</sequence>
<feature type="compositionally biased region" description="Low complexity" evidence="2">
    <location>
        <begin position="309"/>
        <end position="327"/>
    </location>
</feature>
<evidence type="ECO:0008006" key="5">
    <source>
        <dbReference type="Google" id="ProtNLM"/>
    </source>
</evidence>
<evidence type="ECO:0000256" key="2">
    <source>
        <dbReference type="SAM" id="MobiDB-lite"/>
    </source>
</evidence>
<reference evidence="3 4" key="1">
    <citation type="submission" date="2023-01" db="EMBL/GenBank/DDBJ databases">
        <title>Analysis of 21 Apiospora genomes using comparative genomics revels a genus with tremendous synthesis potential of carbohydrate active enzymes and secondary metabolites.</title>
        <authorList>
            <person name="Sorensen T."/>
        </authorList>
    </citation>
    <scope>NUCLEOTIDE SEQUENCE [LARGE SCALE GENOMIC DNA]</scope>
    <source>
        <strain evidence="3 4">CBS 20057</strain>
    </source>
</reference>
<dbReference type="SUPFAM" id="SSF48403">
    <property type="entry name" value="Ankyrin repeat"/>
    <property type="match status" value="1"/>
</dbReference>
<dbReference type="PROSITE" id="PS50297">
    <property type="entry name" value="ANK_REP_REGION"/>
    <property type="match status" value="1"/>
</dbReference>
<gene>
    <name evidence="3" type="ORF">PG991_008817</name>
</gene>
<organism evidence="3 4">
    <name type="scientific">Apiospora marii</name>
    <dbReference type="NCBI Taxonomy" id="335849"/>
    <lineage>
        <taxon>Eukaryota</taxon>
        <taxon>Fungi</taxon>
        <taxon>Dikarya</taxon>
        <taxon>Ascomycota</taxon>
        <taxon>Pezizomycotina</taxon>
        <taxon>Sordariomycetes</taxon>
        <taxon>Xylariomycetidae</taxon>
        <taxon>Amphisphaeriales</taxon>
        <taxon>Apiosporaceae</taxon>
        <taxon>Apiospora</taxon>
    </lineage>
</organism>
<dbReference type="Gene3D" id="1.25.40.20">
    <property type="entry name" value="Ankyrin repeat-containing domain"/>
    <property type="match status" value="1"/>
</dbReference>
<proteinExistence type="predicted"/>
<evidence type="ECO:0000256" key="1">
    <source>
        <dbReference type="PROSITE-ProRule" id="PRU00023"/>
    </source>
</evidence>
<dbReference type="SMART" id="SM00248">
    <property type="entry name" value="ANK"/>
    <property type="match status" value="2"/>
</dbReference>
<feature type="repeat" description="ANK" evidence="1">
    <location>
        <begin position="465"/>
        <end position="490"/>
    </location>
</feature>
<keyword evidence="1" id="KW-0040">ANK repeat</keyword>
<dbReference type="Proteomes" id="UP001396898">
    <property type="component" value="Unassembled WGS sequence"/>
</dbReference>
<dbReference type="CDD" id="cd14688">
    <property type="entry name" value="bZIP_YAP"/>
    <property type="match status" value="1"/>
</dbReference>
<comment type="caution">
    <text evidence="3">The sequence shown here is derived from an EMBL/GenBank/DDBJ whole genome shotgun (WGS) entry which is preliminary data.</text>
</comment>